<comment type="subunit">
    <text evidence="4">Component of the Mediator complex.</text>
</comment>
<comment type="similarity">
    <text evidence="2 4">Belongs to the Mediator complex subunit 20 family.</text>
</comment>
<dbReference type="GO" id="GO:0003712">
    <property type="term" value="F:transcription coregulator activity"/>
    <property type="evidence" value="ECO:0007669"/>
    <property type="project" value="InterPro"/>
</dbReference>
<comment type="function">
    <text evidence="4">Component of the Mediator complex, a coactivator involved in the regulated transcription of nearly all RNA polymerase II-dependent genes. Mediator functions as a bridge to convey information from gene-specific regulatory proteins to the basal RNA polymerase II transcription machinery. Mediator is recruited to promoters by direct interactions with regulatory proteins and serves as a scaffold for the assembly of a functional preinitiation complex with RNA polymerase II and the general transcription factors.</text>
</comment>
<proteinExistence type="inferred from homology"/>
<keyword evidence="7" id="KW-1185">Reference proteome</keyword>
<gene>
    <name evidence="4" type="primary">MED20</name>
    <name evidence="6" type="ORF">CVT24_011752</name>
</gene>
<evidence type="ECO:0000256" key="4">
    <source>
        <dbReference type="RuleBase" id="RU364152"/>
    </source>
</evidence>
<evidence type="ECO:0000256" key="3">
    <source>
        <dbReference type="ARBA" id="ARBA00023242"/>
    </source>
</evidence>
<dbReference type="STRING" id="181874.A0A409VYN0"/>
<dbReference type="OrthoDB" id="2536675at2759"/>
<dbReference type="GO" id="GO:0006357">
    <property type="term" value="P:regulation of transcription by RNA polymerase II"/>
    <property type="evidence" value="ECO:0007669"/>
    <property type="project" value="InterPro"/>
</dbReference>
<dbReference type="Pfam" id="PF08612">
    <property type="entry name" value="Med20"/>
    <property type="match status" value="1"/>
</dbReference>
<comment type="subcellular location">
    <subcellularLocation>
        <location evidence="1 4">Nucleus</location>
    </subcellularLocation>
</comment>
<keyword evidence="4" id="KW-0010">Activator</keyword>
<sequence>MGVTGLARWINAPATGLPLVKDNLVQNHNAHVIGKWNLSIRSYRSVLGGPVDRNLYTLTIASEDRVFVHIEDPAAHNRSDVLAAAPPGEEAAYLQSPTHFRNTFITLKPMGGLEQLLTQIKARWTPVRQSTSGISQKNLMSGQQVIIDGLVFSIGTDWIVRCGNVNLAGGAVRGMILEAEYVPLPVLRSSMADGTSELLSNLLTSILPNIRDAKTVAVTSSDSQWADILWDREEEVKSFEASNAGPAQEKSDPDDPYNWDNDEVVELKKGDWMGLDRDQRSAFLIMGALRQEGLL</sequence>
<feature type="region of interest" description="Disordered" evidence="5">
    <location>
        <begin position="239"/>
        <end position="261"/>
    </location>
</feature>
<reference evidence="6 7" key="1">
    <citation type="journal article" date="2018" name="Evol. Lett.">
        <title>Horizontal gene cluster transfer increased hallucinogenic mushroom diversity.</title>
        <authorList>
            <person name="Reynolds H.T."/>
            <person name="Vijayakumar V."/>
            <person name="Gluck-Thaler E."/>
            <person name="Korotkin H.B."/>
            <person name="Matheny P.B."/>
            <person name="Slot J.C."/>
        </authorList>
    </citation>
    <scope>NUCLEOTIDE SEQUENCE [LARGE SCALE GENOMIC DNA]</scope>
    <source>
        <strain evidence="6 7">2629</strain>
    </source>
</reference>
<dbReference type="EMBL" id="NHTK01005918">
    <property type="protein sequence ID" value="PPQ71366.1"/>
    <property type="molecule type" value="Genomic_DNA"/>
</dbReference>
<evidence type="ECO:0000256" key="1">
    <source>
        <dbReference type="ARBA" id="ARBA00004123"/>
    </source>
</evidence>
<evidence type="ECO:0000256" key="5">
    <source>
        <dbReference type="SAM" id="MobiDB-lite"/>
    </source>
</evidence>
<organism evidence="6 7">
    <name type="scientific">Panaeolus cyanescens</name>
    <dbReference type="NCBI Taxonomy" id="181874"/>
    <lineage>
        <taxon>Eukaryota</taxon>
        <taxon>Fungi</taxon>
        <taxon>Dikarya</taxon>
        <taxon>Basidiomycota</taxon>
        <taxon>Agaricomycotina</taxon>
        <taxon>Agaricomycetes</taxon>
        <taxon>Agaricomycetidae</taxon>
        <taxon>Agaricales</taxon>
        <taxon>Agaricineae</taxon>
        <taxon>Galeropsidaceae</taxon>
        <taxon>Panaeolus</taxon>
    </lineage>
</organism>
<evidence type="ECO:0000313" key="7">
    <source>
        <dbReference type="Proteomes" id="UP000284842"/>
    </source>
</evidence>
<dbReference type="GO" id="GO:0016592">
    <property type="term" value="C:mediator complex"/>
    <property type="evidence" value="ECO:0007669"/>
    <property type="project" value="InterPro"/>
</dbReference>
<feature type="compositionally biased region" description="Acidic residues" evidence="5">
    <location>
        <begin position="252"/>
        <end position="261"/>
    </location>
</feature>
<evidence type="ECO:0000313" key="6">
    <source>
        <dbReference type="EMBL" id="PPQ71366.1"/>
    </source>
</evidence>
<comment type="caution">
    <text evidence="6">The sequence shown here is derived from an EMBL/GenBank/DDBJ whole genome shotgun (WGS) entry which is preliminary data.</text>
</comment>
<dbReference type="Proteomes" id="UP000284842">
    <property type="component" value="Unassembled WGS sequence"/>
</dbReference>
<name>A0A409VYN0_9AGAR</name>
<dbReference type="AlphaFoldDB" id="A0A409VYN0"/>
<accession>A0A409VYN0</accession>
<keyword evidence="4" id="KW-0805">Transcription regulation</keyword>
<dbReference type="InParanoid" id="A0A409VYN0"/>
<evidence type="ECO:0000256" key="2">
    <source>
        <dbReference type="ARBA" id="ARBA00010743"/>
    </source>
</evidence>
<keyword evidence="3 4" id="KW-0539">Nucleus</keyword>
<protein>
    <recommendedName>
        <fullName evidence="4">Mediator of RNA polymerase II transcription subunit 20</fullName>
    </recommendedName>
    <alternativeName>
        <fullName evidence="4">Mediator complex subunit 20</fullName>
    </alternativeName>
</protein>
<keyword evidence="4" id="KW-0804">Transcription</keyword>
<dbReference type="InterPro" id="IPR013921">
    <property type="entry name" value="Mediator_Med20"/>
</dbReference>